<dbReference type="InterPro" id="IPR017850">
    <property type="entry name" value="Alkaline_phosphatase_core_sf"/>
</dbReference>
<dbReference type="Gene3D" id="3.30.1360.180">
    <property type="match status" value="1"/>
</dbReference>
<dbReference type="PATRIC" id="fig|1227271.3.peg.50"/>
<dbReference type="AlphaFoldDB" id="A0A0E2LTX9"/>
<dbReference type="GO" id="GO:0016787">
    <property type="term" value="F:hydrolase activity"/>
    <property type="evidence" value="ECO:0007669"/>
    <property type="project" value="UniProtKB-ARBA"/>
</dbReference>
<comment type="caution">
    <text evidence="2">The sequence shown here is derived from an EMBL/GenBank/DDBJ whole genome shotgun (WGS) entry which is preliminary data.</text>
</comment>
<sequence>MPKPGCATNKGIDSAAKGFDEKAVRQSHSLHGIYGYFRQKRECPTGNLHCGAAMQIPLQTMAFSRPKRSVVWFLERLERSAVGIPVIFYSRWYGFTPDDTLKIIGSKTDLLTVMKEESLTFDGIKSKDFYKMRQHLSLFPFILFLLLAFFYVGCRTVRQTPKQSERYVVVLSLDGFRPDYTDRARTPALDRMAQEGLSGSLQPCFPSLTFPNHYSMATGLYPDHHGIVANEFVDSLLGIFRISDRKAVETPGFWGGEPVWNTAARQGIRTGVYFWVGSETAVNGNRPWRWKKFSSTVPFRDRADSVIAWLGLPEKERPRLLMWYIEEPDMIGHSQTPESPLTLAMVERLDSVVDYFRKRLDSLPIAAQTDFIIVSDHGMATYENEKCVNLSHYLPADSFLYMATGAFTHLYPKPSYTERAYEILRAIPHISVYRKGEVPKRLRCGTNPRLGELVVIPDIGSTVFFAINEDVRPGAAHGYDNQAPEMRALLRAVGPDFRPGSRVENLPNITIYPLICRLLGIEPAPNDADETLLNDLIRDKRP</sequence>
<dbReference type="Proteomes" id="UP000016630">
    <property type="component" value="Unassembled WGS sequence"/>
</dbReference>
<dbReference type="HOGENOM" id="CLU_017594_1_1_10"/>
<name>A0A0E2LTX9_PORGN</name>
<evidence type="ECO:0000313" key="3">
    <source>
        <dbReference type="Proteomes" id="UP000016630"/>
    </source>
</evidence>
<dbReference type="SUPFAM" id="SSF53649">
    <property type="entry name" value="Alkaline phosphatase-like"/>
    <property type="match status" value="1"/>
</dbReference>
<feature type="transmembrane region" description="Helical" evidence="1">
    <location>
        <begin position="135"/>
        <end position="153"/>
    </location>
</feature>
<proteinExistence type="predicted"/>
<dbReference type="InterPro" id="IPR002591">
    <property type="entry name" value="Phosphodiest/P_Trfase"/>
</dbReference>
<protein>
    <submittedName>
        <fullName evidence="2">Type I phosphodiesterase / nucleotide pyrophosphatase</fullName>
    </submittedName>
</protein>
<evidence type="ECO:0000313" key="2">
    <source>
        <dbReference type="EMBL" id="ERJ69093.1"/>
    </source>
</evidence>
<evidence type="ECO:0000256" key="1">
    <source>
        <dbReference type="SAM" id="Phobius"/>
    </source>
</evidence>
<keyword evidence="1" id="KW-0472">Membrane</keyword>
<dbReference type="Gene3D" id="3.40.720.10">
    <property type="entry name" value="Alkaline Phosphatase, subunit A"/>
    <property type="match status" value="1"/>
</dbReference>
<keyword evidence="1" id="KW-0812">Transmembrane</keyword>
<dbReference type="Pfam" id="PF01663">
    <property type="entry name" value="Phosphodiest"/>
    <property type="match status" value="1"/>
</dbReference>
<gene>
    <name evidence="2" type="ORF">HMPREF1555_00048</name>
</gene>
<accession>A0A0E2LTX9</accession>
<dbReference type="EMBL" id="AWUW01000001">
    <property type="protein sequence ID" value="ERJ69093.1"/>
    <property type="molecule type" value="Genomic_DNA"/>
</dbReference>
<dbReference type="CDD" id="cd16018">
    <property type="entry name" value="Enpp"/>
    <property type="match status" value="1"/>
</dbReference>
<dbReference type="PANTHER" id="PTHR10151:SF120">
    <property type="entry name" value="BIS(5'-ADENOSYL)-TRIPHOSPHATASE"/>
    <property type="match status" value="1"/>
</dbReference>
<dbReference type="PANTHER" id="PTHR10151">
    <property type="entry name" value="ECTONUCLEOTIDE PYROPHOSPHATASE/PHOSPHODIESTERASE"/>
    <property type="match status" value="1"/>
</dbReference>
<reference evidence="2 3" key="1">
    <citation type="submission" date="2013-06" db="EMBL/GenBank/DDBJ databases">
        <authorList>
            <person name="Weinstock G."/>
            <person name="Sodergren E."/>
            <person name="Lobos E.A."/>
            <person name="Fulton L."/>
            <person name="Fulton R."/>
            <person name="Courtney L."/>
            <person name="Fronick C."/>
            <person name="O'Laughlin M."/>
            <person name="Godfrey J."/>
            <person name="Wilson R.M."/>
            <person name="Miner T."/>
            <person name="Farmer C."/>
            <person name="Delehaunty K."/>
            <person name="Cordes M."/>
            <person name="Minx P."/>
            <person name="Tomlinson C."/>
            <person name="Chen J."/>
            <person name="Wollam A."/>
            <person name="Pepin K.H."/>
            <person name="Bhonagiri V."/>
            <person name="Zhang X."/>
            <person name="Warren W."/>
            <person name="Mitreva M."/>
            <person name="Mardis E.R."/>
            <person name="Wilson R.K."/>
        </authorList>
    </citation>
    <scope>NUCLEOTIDE SEQUENCE [LARGE SCALE GENOMIC DNA]</scope>
    <source>
        <strain evidence="2 3">F0570</strain>
    </source>
</reference>
<organism evidence="2 3">
    <name type="scientific">Porphyromonas gingivalis F0570</name>
    <dbReference type="NCBI Taxonomy" id="1227271"/>
    <lineage>
        <taxon>Bacteria</taxon>
        <taxon>Pseudomonadati</taxon>
        <taxon>Bacteroidota</taxon>
        <taxon>Bacteroidia</taxon>
        <taxon>Bacteroidales</taxon>
        <taxon>Porphyromonadaceae</taxon>
        <taxon>Porphyromonas</taxon>
    </lineage>
</organism>
<keyword evidence="1" id="KW-1133">Transmembrane helix</keyword>